<dbReference type="Proteomes" id="UP001185069">
    <property type="component" value="Unassembled WGS sequence"/>
</dbReference>
<evidence type="ECO:0000256" key="4">
    <source>
        <dbReference type="ARBA" id="ARBA00022989"/>
    </source>
</evidence>
<gene>
    <name evidence="7" type="ORF">JOE69_000788</name>
</gene>
<evidence type="ECO:0000313" key="7">
    <source>
        <dbReference type="EMBL" id="MDR6268550.1"/>
    </source>
</evidence>
<organism evidence="7 8">
    <name type="scientific">Arthrobacter russicus</name>
    <dbReference type="NCBI Taxonomy" id="172040"/>
    <lineage>
        <taxon>Bacteria</taxon>
        <taxon>Bacillati</taxon>
        <taxon>Actinomycetota</taxon>
        <taxon>Actinomycetes</taxon>
        <taxon>Micrococcales</taxon>
        <taxon>Micrococcaceae</taxon>
        <taxon>Arthrobacter</taxon>
    </lineage>
</organism>
<dbReference type="Pfam" id="PF09678">
    <property type="entry name" value="Caa3_CtaG"/>
    <property type="match status" value="1"/>
</dbReference>
<evidence type="ECO:0000313" key="8">
    <source>
        <dbReference type="Proteomes" id="UP001185069"/>
    </source>
</evidence>
<evidence type="ECO:0000256" key="5">
    <source>
        <dbReference type="ARBA" id="ARBA00023136"/>
    </source>
</evidence>
<feature type="transmembrane region" description="Helical" evidence="6">
    <location>
        <begin position="182"/>
        <end position="204"/>
    </location>
</feature>
<dbReference type="EMBL" id="JAVDQF010000001">
    <property type="protein sequence ID" value="MDR6268550.1"/>
    <property type="molecule type" value="Genomic_DNA"/>
</dbReference>
<protein>
    <submittedName>
        <fullName evidence="7">Cytochrome c oxidase assembly factor CtaG</fullName>
    </submittedName>
</protein>
<evidence type="ECO:0000256" key="2">
    <source>
        <dbReference type="ARBA" id="ARBA00022475"/>
    </source>
</evidence>
<keyword evidence="4 6" id="KW-1133">Transmembrane helix</keyword>
<sequence>MPSIGEFFGTWALDPWALALALLFGGLYATGVIRLRGEWPWHRTLLFGVLGLGSYLTVAFGFLGVNAESLRWAFAVKLALLLFLVPLLLALGKPVALASAAIAPGPARDRLVSWARWPMRFFGNAVVAPLVGLAFFAGLLTPIAGTIRMNGAAEAALTLAVPLLGLLLVLPITEAGARATSALIVLEILFAFIELLADAIPGILLRLSETVLDGAGVVPGIHPGWFPNPLRDQQLAGDWLWFIAEISDLPILVLMFLRFARTDKRERAQIDELSDEEMDALSQAHLRRFSSSESGAND</sequence>
<keyword evidence="3 6" id="KW-0812">Transmembrane</keyword>
<feature type="transmembrane region" description="Helical" evidence="6">
    <location>
        <begin position="45"/>
        <end position="66"/>
    </location>
</feature>
<dbReference type="RefSeq" id="WP_296363723.1">
    <property type="nucleotide sequence ID" value="NZ_BAAAHY010000006.1"/>
</dbReference>
<proteinExistence type="predicted"/>
<dbReference type="InterPro" id="IPR019108">
    <property type="entry name" value="Caa3_assmbl_CtaG-rel"/>
</dbReference>
<feature type="transmembrane region" description="Helical" evidence="6">
    <location>
        <begin position="121"/>
        <end position="145"/>
    </location>
</feature>
<comment type="caution">
    <text evidence="7">The sequence shown here is derived from an EMBL/GenBank/DDBJ whole genome shotgun (WGS) entry which is preliminary data.</text>
</comment>
<comment type="subcellular location">
    <subcellularLocation>
        <location evidence="1">Cell membrane</location>
        <topology evidence="1">Multi-pass membrane protein</topology>
    </subcellularLocation>
</comment>
<feature type="transmembrane region" description="Helical" evidence="6">
    <location>
        <begin position="151"/>
        <end position="170"/>
    </location>
</feature>
<evidence type="ECO:0000256" key="1">
    <source>
        <dbReference type="ARBA" id="ARBA00004651"/>
    </source>
</evidence>
<feature type="transmembrane region" description="Helical" evidence="6">
    <location>
        <begin position="16"/>
        <end position="33"/>
    </location>
</feature>
<keyword evidence="8" id="KW-1185">Reference proteome</keyword>
<feature type="transmembrane region" description="Helical" evidence="6">
    <location>
        <begin position="239"/>
        <end position="257"/>
    </location>
</feature>
<name>A0ABU1J811_9MICC</name>
<accession>A0ABU1J811</accession>
<evidence type="ECO:0000256" key="3">
    <source>
        <dbReference type="ARBA" id="ARBA00022692"/>
    </source>
</evidence>
<keyword evidence="5 6" id="KW-0472">Membrane</keyword>
<evidence type="ECO:0000256" key="6">
    <source>
        <dbReference type="SAM" id="Phobius"/>
    </source>
</evidence>
<reference evidence="7 8" key="1">
    <citation type="submission" date="2023-07" db="EMBL/GenBank/DDBJ databases">
        <title>Sequencing the genomes of 1000 actinobacteria strains.</title>
        <authorList>
            <person name="Klenk H.-P."/>
        </authorList>
    </citation>
    <scope>NUCLEOTIDE SEQUENCE [LARGE SCALE GENOMIC DNA]</scope>
    <source>
        <strain evidence="7 8">DSM 14555</strain>
    </source>
</reference>
<keyword evidence="2" id="KW-1003">Cell membrane</keyword>
<feature type="transmembrane region" description="Helical" evidence="6">
    <location>
        <begin position="78"/>
        <end position="100"/>
    </location>
</feature>